<comment type="caution">
    <text evidence="2">The sequence shown here is derived from an EMBL/GenBank/DDBJ whole genome shotgun (WGS) entry which is preliminary data.</text>
</comment>
<keyword evidence="3" id="KW-1185">Reference proteome</keyword>
<evidence type="ECO:0000256" key="1">
    <source>
        <dbReference type="SAM" id="SignalP"/>
    </source>
</evidence>
<proteinExistence type="predicted"/>
<feature type="chain" id="PRO_5047459785" evidence="1">
    <location>
        <begin position="24"/>
        <end position="203"/>
    </location>
</feature>
<evidence type="ECO:0000313" key="2">
    <source>
        <dbReference type="EMBL" id="MFC1572937.1"/>
    </source>
</evidence>
<reference evidence="2 3" key="1">
    <citation type="submission" date="2024-09" db="EMBL/GenBank/DDBJ databases">
        <authorList>
            <person name="D'Angelo T."/>
        </authorList>
    </citation>
    <scope>NUCLEOTIDE SEQUENCE [LARGE SCALE GENOMIC DNA]</scope>
    <source>
        <strain evidence="2">SAG AM-320-E07</strain>
    </source>
</reference>
<dbReference type="Proteomes" id="UP001593833">
    <property type="component" value="Unassembled WGS sequence"/>
</dbReference>
<accession>A0ABV6YKT1</accession>
<dbReference type="EMBL" id="JBHPKH010000052">
    <property type="protein sequence ID" value="MFC1572937.1"/>
    <property type="molecule type" value="Genomic_DNA"/>
</dbReference>
<sequence length="203" mass="22240">MRSQLLTALSVLLPLLALSSAGAQDPVEREAYFFVKAGGGGDNWYKAWMEVSNISDSPQTVTIEIFDQNGNPINPQLETTEWDIGCGPDPIFGDFVPLGTPVQVPAGMTYELIIPGCTEPFFRGYGRITAEGELRGILASLELSLQLTRKWFHQNGPFAQTGGWHVGPVQIDFNSTDPGIPFHYQYNESDLGYLVPINGGMPF</sequence>
<protein>
    <submittedName>
        <fullName evidence="2">Uncharacterized protein</fullName>
    </submittedName>
</protein>
<keyword evidence="1" id="KW-0732">Signal</keyword>
<gene>
    <name evidence="2" type="ORF">ACFL6M_04985</name>
</gene>
<feature type="signal peptide" evidence="1">
    <location>
        <begin position="1"/>
        <end position="23"/>
    </location>
</feature>
<evidence type="ECO:0000313" key="3">
    <source>
        <dbReference type="Proteomes" id="UP001593833"/>
    </source>
</evidence>
<organism evidence="2 3">
    <name type="scientific">Eiseniibacteriota bacterium</name>
    <dbReference type="NCBI Taxonomy" id="2212470"/>
    <lineage>
        <taxon>Bacteria</taxon>
        <taxon>Candidatus Eiseniibacteriota</taxon>
    </lineage>
</organism>
<name>A0ABV6YKT1_UNCEI</name>